<comment type="caution">
    <text evidence="3">The sequence shown here is derived from an EMBL/GenBank/DDBJ whole genome shotgun (WGS) entry which is preliminary data.</text>
</comment>
<sequence>MKNRILFTTALCALVSSNSLWAKDSVATGKTIEYSVAGYTVQTEFLNDKQLRWTYLEAPVAAEVGKTALENIDSVGLRRDMILAAWTEQLGAQVVDVFDFGKRKVIANFVMPDGKLYQSVADFKVVSKKSKAD</sequence>
<dbReference type="Gene3D" id="2.40.128.20">
    <property type="match status" value="1"/>
</dbReference>
<dbReference type="InterPro" id="IPR012674">
    <property type="entry name" value="Calycin"/>
</dbReference>
<accession>A0A8J3CNM5</accession>
<feature type="signal peptide" evidence="1">
    <location>
        <begin position="1"/>
        <end position="22"/>
    </location>
</feature>
<dbReference type="RefSeq" id="WP_189493451.1">
    <property type="nucleotide sequence ID" value="NZ_BMZG01000008.1"/>
</dbReference>
<name>A0A8J3CNM5_9BURK</name>
<reference evidence="3" key="2">
    <citation type="submission" date="2020-09" db="EMBL/GenBank/DDBJ databases">
        <authorList>
            <person name="Sun Q."/>
            <person name="Kim S."/>
        </authorList>
    </citation>
    <scope>NUCLEOTIDE SEQUENCE</scope>
    <source>
        <strain evidence="3">KCTC 32501</strain>
    </source>
</reference>
<organism evidence="3 4">
    <name type="scientific">Formosimonas limnophila</name>
    <dbReference type="NCBI Taxonomy" id="1384487"/>
    <lineage>
        <taxon>Bacteria</taxon>
        <taxon>Pseudomonadati</taxon>
        <taxon>Pseudomonadota</taxon>
        <taxon>Betaproteobacteria</taxon>
        <taxon>Burkholderiales</taxon>
        <taxon>Burkholderiaceae</taxon>
        <taxon>Formosimonas</taxon>
    </lineage>
</organism>
<dbReference type="Pfam" id="PF22036">
    <property type="entry name" value="MoaF_like"/>
    <property type="match status" value="1"/>
</dbReference>
<dbReference type="AlphaFoldDB" id="A0A8J3CNM5"/>
<evidence type="ECO:0000259" key="2">
    <source>
        <dbReference type="Pfam" id="PF22036"/>
    </source>
</evidence>
<keyword evidence="1" id="KW-0732">Signal</keyword>
<protein>
    <recommendedName>
        <fullName evidence="2">MoaF-like domain-containing protein</fullName>
    </recommendedName>
</protein>
<feature type="chain" id="PRO_5035289855" description="MoaF-like domain-containing protein" evidence="1">
    <location>
        <begin position="23"/>
        <end position="133"/>
    </location>
</feature>
<evidence type="ECO:0000313" key="3">
    <source>
        <dbReference type="EMBL" id="GHA75894.1"/>
    </source>
</evidence>
<evidence type="ECO:0000313" key="4">
    <source>
        <dbReference type="Proteomes" id="UP000614287"/>
    </source>
</evidence>
<reference evidence="3" key="1">
    <citation type="journal article" date="2014" name="Int. J. Syst. Evol. Microbiol.">
        <title>Complete genome sequence of Corynebacterium casei LMG S-19264T (=DSM 44701T), isolated from a smear-ripened cheese.</title>
        <authorList>
            <consortium name="US DOE Joint Genome Institute (JGI-PGF)"/>
            <person name="Walter F."/>
            <person name="Albersmeier A."/>
            <person name="Kalinowski J."/>
            <person name="Ruckert C."/>
        </authorList>
    </citation>
    <scope>NUCLEOTIDE SEQUENCE</scope>
    <source>
        <strain evidence="3">KCTC 32501</strain>
    </source>
</reference>
<dbReference type="Proteomes" id="UP000614287">
    <property type="component" value="Unassembled WGS sequence"/>
</dbReference>
<keyword evidence="4" id="KW-1185">Reference proteome</keyword>
<dbReference type="EMBL" id="BMZG01000008">
    <property type="protein sequence ID" value="GHA75894.1"/>
    <property type="molecule type" value="Genomic_DNA"/>
</dbReference>
<gene>
    <name evidence="3" type="ORF">GCM10009007_16160</name>
</gene>
<feature type="domain" description="MoaF-like" evidence="2">
    <location>
        <begin position="28"/>
        <end position="120"/>
    </location>
</feature>
<proteinExistence type="predicted"/>
<evidence type="ECO:0000256" key="1">
    <source>
        <dbReference type="SAM" id="SignalP"/>
    </source>
</evidence>
<dbReference type="InterPro" id="IPR053892">
    <property type="entry name" value="MoaF-like"/>
</dbReference>